<proteinExistence type="inferred from homology"/>
<keyword evidence="3 4" id="KW-0326">Glycosidase</keyword>
<evidence type="ECO:0000256" key="4">
    <source>
        <dbReference type="RuleBase" id="RU361169"/>
    </source>
</evidence>
<feature type="signal peptide" evidence="5">
    <location>
        <begin position="1"/>
        <end position="27"/>
    </location>
</feature>
<evidence type="ECO:0000313" key="7">
    <source>
        <dbReference type="Proteomes" id="UP000009872"/>
    </source>
</evidence>
<accession>K9E0S7</accession>
<comment type="caution">
    <text evidence="6">The sequence shown here is derived from an EMBL/GenBank/DDBJ whole genome shotgun (WGS) entry which is preliminary data.</text>
</comment>
<organism evidence="6 7">
    <name type="scientific">Bacteroides oleiciplenus YIT 12058</name>
    <dbReference type="NCBI Taxonomy" id="742727"/>
    <lineage>
        <taxon>Bacteria</taxon>
        <taxon>Pseudomonadati</taxon>
        <taxon>Bacteroidota</taxon>
        <taxon>Bacteroidia</taxon>
        <taxon>Bacteroidales</taxon>
        <taxon>Bacteroidaceae</taxon>
        <taxon>Bacteroides</taxon>
    </lineage>
</organism>
<evidence type="ECO:0000256" key="5">
    <source>
        <dbReference type="SAM" id="SignalP"/>
    </source>
</evidence>
<evidence type="ECO:0000313" key="6">
    <source>
        <dbReference type="EMBL" id="EKU90784.1"/>
    </source>
</evidence>
<evidence type="ECO:0008006" key="8">
    <source>
        <dbReference type="Google" id="ProtNLM"/>
    </source>
</evidence>
<name>K9E0S7_9BACE</name>
<dbReference type="InterPro" id="IPR012334">
    <property type="entry name" value="Pectin_lyas_fold"/>
</dbReference>
<dbReference type="SUPFAM" id="SSF51126">
    <property type="entry name" value="Pectin lyase-like"/>
    <property type="match status" value="1"/>
</dbReference>
<dbReference type="InterPro" id="IPR051801">
    <property type="entry name" value="GH28_Enzymes"/>
</dbReference>
<reference evidence="6 7" key="1">
    <citation type="submission" date="2012-09" db="EMBL/GenBank/DDBJ databases">
        <title>The Genome Sequence of Bacteroides oleiciplenus YIT 12058.</title>
        <authorList>
            <consortium name="The Broad Institute Genome Sequencing Platform"/>
            <person name="Earl A."/>
            <person name="Ward D."/>
            <person name="Feldgarden M."/>
            <person name="Gevers D."/>
            <person name="Morotomi M."/>
            <person name="Walker B."/>
            <person name="Young S.K."/>
            <person name="Zeng Q."/>
            <person name="Gargeya S."/>
            <person name="Fitzgerald M."/>
            <person name="Haas B."/>
            <person name="Abouelleil A."/>
            <person name="Alvarado L."/>
            <person name="Arachchi H.M."/>
            <person name="Berlin A.M."/>
            <person name="Chapman S.B."/>
            <person name="Goldberg J."/>
            <person name="Griggs A."/>
            <person name="Gujja S."/>
            <person name="Hansen M."/>
            <person name="Howarth C."/>
            <person name="Imamovic A."/>
            <person name="Larimer J."/>
            <person name="McCowen C."/>
            <person name="Montmayeur A."/>
            <person name="Murphy C."/>
            <person name="Neiman D."/>
            <person name="Pearson M."/>
            <person name="Priest M."/>
            <person name="Roberts A."/>
            <person name="Saif S."/>
            <person name="Shea T."/>
            <person name="Sisk P."/>
            <person name="Sykes S."/>
            <person name="Wortman J."/>
            <person name="Nusbaum C."/>
            <person name="Birren B."/>
        </authorList>
    </citation>
    <scope>NUCLEOTIDE SEQUENCE [LARGE SCALE GENOMIC DNA]</scope>
    <source>
        <strain evidence="6 7">YIT 12058</strain>
    </source>
</reference>
<dbReference type="Proteomes" id="UP000009872">
    <property type="component" value="Unassembled WGS sequence"/>
</dbReference>
<gene>
    <name evidence="6" type="ORF">HMPREF9447_02202</name>
</gene>
<sequence>MKRSCITPIYRLFVAFTLPLALFSCNNQPTSVAIPTEEQVGALVMPEEIAPVTDAPFELPDFKRPVFPDLTVSITERGAKKDTFITDVINNLIDEVNAKGGGTVLIPAGKWFAGRITLKSNVNLHIAEGAVIEFSGRVEDYLPAVFTRHEGIEMLASGAFIYANGQHNIAVTGKGTILGPELDSEVRTRLNTAANVDIDVPPSMPLAKRVFDGMEGRDFQPPRTIAPINCTNVFIEGITMNRSAIWNVVPTYCENVIIRGITVNSLGIPRGDGIDVESSKNVLIEYCTLNCGDDCFTLKSGRGEEGVRIGRPTENVVIRYSLAQQGHGGITCGSETAGNIKNIYAHDCVFNGTWSGIRFKAFRPRGGGTENVLYKRIRMIDVNVAFIWDMLGSRRWVGDLANRLPLREVTELTPILRNIHVKDFIVESADNFISANCIPEIPVNNVLIENGEVNTTSLIPVLNDVDGFILRNLSFRARENKINILDGRNILLDQVRFEIPGNELAVNIQGTQSASIVLRNNGNDIRIGTASHRLILQNGIAFKLE</sequence>
<dbReference type="SMART" id="SM00710">
    <property type="entry name" value="PbH1"/>
    <property type="match status" value="5"/>
</dbReference>
<dbReference type="InterPro" id="IPR011050">
    <property type="entry name" value="Pectin_lyase_fold/virulence"/>
</dbReference>
<evidence type="ECO:0000256" key="3">
    <source>
        <dbReference type="ARBA" id="ARBA00023295"/>
    </source>
</evidence>
<keyword evidence="7" id="KW-1185">Reference proteome</keyword>
<dbReference type="PATRIC" id="fig|742727.4.peg.2235"/>
<dbReference type="Gene3D" id="2.160.20.10">
    <property type="entry name" value="Single-stranded right-handed beta-helix, Pectin lyase-like"/>
    <property type="match status" value="1"/>
</dbReference>
<keyword evidence="5" id="KW-0732">Signal</keyword>
<dbReference type="eggNOG" id="COG5434">
    <property type="taxonomic scope" value="Bacteria"/>
</dbReference>
<protein>
    <recommendedName>
        <fullName evidence="8">Pectate lyase superfamily protein domain-containing protein</fullName>
    </recommendedName>
</protein>
<dbReference type="InterPro" id="IPR006626">
    <property type="entry name" value="PbH1"/>
</dbReference>
<dbReference type="PROSITE" id="PS51257">
    <property type="entry name" value="PROKAR_LIPOPROTEIN"/>
    <property type="match status" value="1"/>
</dbReference>
<dbReference type="STRING" id="742727.HMPREF9447_02202"/>
<evidence type="ECO:0000256" key="2">
    <source>
        <dbReference type="ARBA" id="ARBA00022801"/>
    </source>
</evidence>
<comment type="similarity">
    <text evidence="1 4">Belongs to the glycosyl hydrolase 28 family.</text>
</comment>
<dbReference type="GO" id="GO:0004650">
    <property type="term" value="F:polygalacturonase activity"/>
    <property type="evidence" value="ECO:0007669"/>
    <property type="project" value="InterPro"/>
</dbReference>
<feature type="chain" id="PRO_5003928675" description="Pectate lyase superfamily protein domain-containing protein" evidence="5">
    <location>
        <begin position="28"/>
        <end position="545"/>
    </location>
</feature>
<dbReference type="PANTHER" id="PTHR31339">
    <property type="entry name" value="PECTIN LYASE-RELATED"/>
    <property type="match status" value="1"/>
</dbReference>
<keyword evidence="2 4" id="KW-0378">Hydrolase</keyword>
<evidence type="ECO:0000256" key="1">
    <source>
        <dbReference type="ARBA" id="ARBA00008834"/>
    </source>
</evidence>
<dbReference type="RefSeq" id="WP_009129763.1">
    <property type="nucleotide sequence ID" value="NZ_JH992941.1"/>
</dbReference>
<dbReference type="InterPro" id="IPR000743">
    <property type="entry name" value="Glyco_hydro_28"/>
</dbReference>
<dbReference type="PANTHER" id="PTHR31339:SF9">
    <property type="entry name" value="PLASMIN AND FIBRONECTIN-BINDING PROTEIN A"/>
    <property type="match status" value="1"/>
</dbReference>
<dbReference type="HOGENOM" id="CLU_016031_8_3_10"/>
<dbReference type="AlphaFoldDB" id="K9E0S7"/>
<dbReference type="GO" id="GO:0005975">
    <property type="term" value="P:carbohydrate metabolic process"/>
    <property type="evidence" value="ECO:0007669"/>
    <property type="project" value="InterPro"/>
</dbReference>
<dbReference type="Pfam" id="PF00295">
    <property type="entry name" value="Glyco_hydro_28"/>
    <property type="match status" value="1"/>
</dbReference>
<dbReference type="EMBL" id="ADLF01000009">
    <property type="protein sequence ID" value="EKU90784.1"/>
    <property type="molecule type" value="Genomic_DNA"/>
</dbReference>